<comment type="caution">
    <text evidence="2">The sequence shown here is derived from an EMBL/GenBank/DDBJ whole genome shotgun (WGS) entry which is preliminary data.</text>
</comment>
<dbReference type="InterPro" id="IPR000182">
    <property type="entry name" value="GNAT_dom"/>
</dbReference>
<keyword evidence="3" id="KW-1185">Reference proteome</keyword>
<sequence>MIKPATTRKRRSPGDRGQAVAMIEGTLERARQEPRVEFYFAVAKACDEARVIGFARIGLAGVKAGTLDYAIAAGERGHGYATDAARTLTSYEFAELGLHRVSAAIGPDNARSIALVAKLGFSREGVLRDHVFMNGAWRDSLLYSLLAPEWQENNVRLQRATEAFNAAISRPGSAESFDRDFGKKSH</sequence>
<evidence type="ECO:0000259" key="1">
    <source>
        <dbReference type="PROSITE" id="PS51186"/>
    </source>
</evidence>
<dbReference type="InterPro" id="IPR051908">
    <property type="entry name" value="Ribosomal_N-acetyltransferase"/>
</dbReference>
<dbReference type="PROSITE" id="PS51186">
    <property type="entry name" value="GNAT"/>
    <property type="match status" value="1"/>
</dbReference>
<proteinExistence type="predicted"/>
<gene>
    <name evidence="2" type="ORF">ACEG43_43515</name>
</gene>
<dbReference type="Gene3D" id="3.40.630.30">
    <property type="match status" value="1"/>
</dbReference>
<evidence type="ECO:0000313" key="2">
    <source>
        <dbReference type="EMBL" id="MFA3842933.1"/>
    </source>
</evidence>
<feature type="domain" description="N-acetyltransferase" evidence="1">
    <location>
        <begin position="1"/>
        <end position="148"/>
    </location>
</feature>
<dbReference type="Proteomes" id="UP001571476">
    <property type="component" value="Unassembled WGS sequence"/>
</dbReference>
<dbReference type="SUPFAM" id="SSF55729">
    <property type="entry name" value="Acyl-CoA N-acyltransferases (Nat)"/>
    <property type="match status" value="1"/>
</dbReference>
<dbReference type="GO" id="GO:0016746">
    <property type="term" value="F:acyltransferase activity"/>
    <property type="evidence" value="ECO:0007669"/>
    <property type="project" value="UniProtKB-KW"/>
</dbReference>
<dbReference type="InterPro" id="IPR016181">
    <property type="entry name" value="Acyl_CoA_acyltransferase"/>
</dbReference>
<reference evidence="2 3" key="1">
    <citation type="submission" date="2024-08" db="EMBL/GenBank/DDBJ databases">
        <title>Genome sequence of Streptomyces aureus CACIA-1.46HGO.</title>
        <authorList>
            <person name="Evangelista-Martinez Z."/>
        </authorList>
    </citation>
    <scope>NUCLEOTIDE SEQUENCE [LARGE SCALE GENOMIC DNA]</scope>
    <source>
        <strain evidence="2 3">CACIA-1.46HGO</strain>
    </source>
</reference>
<keyword evidence="2" id="KW-0012">Acyltransferase</keyword>
<organism evidence="2 3">
    <name type="scientific">Streptomyces aureus</name>
    <dbReference type="NCBI Taxonomy" id="193461"/>
    <lineage>
        <taxon>Bacteria</taxon>
        <taxon>Bacillati</taxon>
        <taxon>Actinomycetota</taxon>
        <taxon>Actinomycetes</taxon>
        <taxon>Kitasatosporales</taxon>
        <taxon>Streptomycetaceae</taxon>
        <taxon>Streptomyces</taxon>
    </lineage>
</organism>
<dbReference type="PANTHER" id="PTHR43441:SF2">
    <property type="entry name" value="FAMILY ACETYLTRANSFERASE, PUTATIVE (AFU_ORTHOLOGUE AFUA_7G00850)-RELATED"/>
    <property type="match status" value="1"/>
</dbReference>
<protein>
    <submittedName>
        <fullName evidence="2">GNAT family N-acetyltransferase</fullName>
        <ecNumber evidence="2">2.3.-.-</ecNumber>
    </submittedName>
</protein>
<evidence type="ECO:0000313" key="3">
    <source>
        <dbReference type="Proteomes" id="UP001571476"/>
    </source>
</evidence>
<name>A0ABV4SZK1_9ACTN</name>
<dbReference type="EMBL" id="JBGOSP010000047">
    <property type="protein sequence ID" value="MFA3842933.1"/>
    <property type="molecule type" value="Genomic_DNA"/>
</dbReference>
<dbReference type="PANTHER" id="PTHR43441">
    <property type="entry name" value="RIBOSOMAL-PROTEIN-SERINE ACETYLTRANSFERASE"/>
    <property type="match status" value="1"/>
</dbReference>
<keyword evidence="2" id="KW-0808">Transferase</keyword>
<dbReference type="Pfam" id="PF13302">
    <property type="entry name" value="Acetyltransf_3"/>
    <property type="match status" value="1"/>
</dbReference>
<dbReference type="EC" id="2.3.-.-" evidence="2"/>
<accession>A0ABV4SZK1</accession>